<accession>A0A318XLI6</accession>
<keyword evidence="1" id="KW-0732">Signal</keyword>
<organism evidence="2 3">
    <name type="scientific">Ruminiclostridium sufflavum DSM 19573</name>
    <dbReference type="NCBI Taxonomy" id="1121337"/>
    <lineage>
        <taxon>Bacteria</taxon>
        <taxon>Bacillati</taxon>
        <taxon>Bacillota</taxon>
        <taxon>Clostridia</taxon>
        <taxon>Eubacteriales</taxon>
        <taxon>Oscillospiraceae</taxon>
        <taxon>Ruminiclostridium</taxon>
    </lineage>
</organism>
<dbReference type="Proteomes" id="UP000248132">
    <property type="component" value="Unassembled WGS sequence"/>
</dbReference>
<keyword evidence="3" id="KW-1185">Reference proteome</keyword>
<evidence type="ECO:0000313" key="2">
    <source>
        <dbReference type="EMBL" id="PYG88488.1"/>
    </source>
</evidence>
<dbReference type="AlphaFoldDB" id="A0A318XLI6"/>
<dbReference type="EMBL" id="QKMR01000006">
    <property type="protein sequence ID" value="PYG88488.1"/>
    <property type="molecule type" value="Genomic_DNA"/>
</dbReference>
<comment type="caution">
    <text evidence="2">The sequence shown here is derived from an EMBL/GenBank/DDBJ whole genome shotgun (WGS) entry which is preliminary data.</text>
</comment>
<gene>
    <name evidence="2" type="ORF">LY28_01337</name>
</gene>
<evidence type="ECO:0000256" key="1">
    <source>
        <dbReference type="SAM" id="SignalP"/>
    </source>
</evidence>
<proteinExistence type="predicted"/>
<sequence>MYMWCKKVQIKSMLAILIAVTLMIVSIPTVSAASYYPQTFTHTEQFYVAEGVTATFTAEVTIWYYTDNKIHIYSENLSCSVNDSRYRCYTYGLQITNGNGLLSTSVGYATVSGPIYSKTMVANVAIVPGNPPQITMGVL</sequence>
<protein>
    <submittedName>
        <fullName evidence="2">Uncharacterized protein</fullName>
    </submittedName>
</protein>
<evidence type="ECO:0000313" key="3">
    <source>
        <dbReference type="Proteomes" id="UP000248132"/>
    </source>
</evidence>
<feature type="signal peptide" evidence="1">
    <location>
        <begin position="1"/>
        <end position="32"/>
    </location>
</feature>
<feature type="chain" id="PRO_5016383247" evidence="1">
    <location>
        <begin position="33"/>
        <end position="139"/>
    </location>
</feature>
<reference evidence="2 3" key="1">
    <citation type="submission" date="2018-06" db="EMBL/GenBank/DDBJ databases">
        <title>Genomic Encyclopedia of Type Strains, Phase I: the one thousand microbial genomes (KMG-I) project.</title>
        <authorList>
            <person name="Kyrpides N."/>
        </authorList>
    </citation>
    <scope>NUCLEOTIDE SEQUENCE [LARGE SCALE GENOMIC DNA]</scope>
    <source>
        <strain evidence="2 3">DSM 19573</strain>
    </source>
</reference>
<dbReference type="RefSeq" id="WP_110461384.1">
    <property type="nucleotide sequence ID" value="NZ_QKMR01000006.1"/>
</dbReference>
<name>A0A318XLI6_9FIRM</name>